<dbReference type="InterPro" id="IPR021109">
    <property type="entry name" value="Peptidase_aspartic_dom_sf"/>
</dbReference>
<gene>
    <name evidence="1" type="ORF">B1A_02586</name>
</gene>
<dbReference type="InterPro" id="IPR034122">
    <property type="entry name" value="Retropepsin-like_bacterial"/>
</dbReference>
<name>T1C794_9ZZZZ</name>
<comment type="caution">
    <text evidence="1">The sequence shown here is derived from an EMBL/GenBank/DDBJ whole genome shotgun (WGS) entry which is preliminary data.</text>
</comment>
<dbReference type="Gene3D" id="2.40.70.10">
    <property type="entry name" value="Acid Proteases"/>
    <property type="match status" value="2"/>
</dbReference>
<protein>
    <submittedName>
        <fullName evidence="1">Peptidase A2A</fullName>
    </submittedName>
</protein>
<feature type="non-terminal residue" evidence="1">
    <location>
        <position position="1"/>
    </location>
</feature>
<feature type="non-terminal residue" evidence="1">
    <location>
        <position position="154"/>
    </location>
</feature>
<reference evidence="1" key="2">
    <citation type="journal article" date="2014" name="ISME J.">
        <title>Microbial stratification in low pH oxic and suboxic macroscopic growths along an acid mine drainage.</title>
        <authorList>
            <person name="Mendez-Garcia C."/>
            <person name="Mesa V."/>
            <person name="Sprenger R.R."/>
            <person name="Richter M."/>
            <person name="Diez M.S."/>
            <person name="Solano J."/>
            <person name="Bargiela R."/>
            <person name="Golyshina O.V."/>
            <person name="Manteca A."/>
            <person name="Ramos J.L."/>
            <person name="Gallego J.R."/>
            <person name="Llorente I."/>
            <person name="Martins Dos Santos V.A."/>
            <person name="Jensen O.N."/>
            <person name="Pelaez A.I."/>
            <person name="Sanchez J."/>
            <person name="Ferrer M."/>
        </authorList>
    </citation>
    <scope>NUCLEOTIDE SEQUENCE</scope>
</reference>
<dbReference type="CDD" id="cd05483">
    <property type="entry name" value="retropepsin_like_bacteria"/>
    <property type="match status" value="1"/>
</dbReference>
<evidence type="ECO:0000313" key="1">
    <source>
        <dbReference type="EMBL" id="EQD77927.1"/>
    </source>
</evidence>
<dbReference type="AlphaFoldDB" id="T1C794"/>
<dbReference type="Pfam" id="PF13650">
    <property type="entry name" value="Asp_protease_2"/>
    <property type="match status" value="1"/>
</dbReference>
<organism evidence="1">
    <name type="scientific">mine drainage metagenome</name>
    <dbReference type="NCBI Taxonomy" id="410659"/>
    <lineage>
        <taxon>unclassified sequences</taxon>
        <taxon>metagenomes</taxon>
        <taxon>ecological metagenomes</taxon>
    </lineage>
</organism>
<dbReference type="SUPFAM" id="SSF50630">
    <property type="entry name" value="Acid proteases"/>
    <property type="match status" value="1"/>
</dbReference>
<proteinExistence type="predicted"/>
<sequence>FLVDTGANGSMVSTRLVKALGLVAGPGRWERAEGATGTQPLPWVLIRRLRVGRIVKTDVRMPICTSPIMTHLDGILGMAGFGPVRIAVDFRHDRVAIDPSSPGMLWGFLDIHARRTPGGLLMVPAHVGGVSVEAIIDTGSPDTLGNFALRKALL</sequence>
<reference evidence="1" key="1">
    <citation type="submission" date="2013-08" db="EMBL/GenBank/DDBJ databases">
        <authorList>
            <person name="Mendez C."/>
            <person name="Richter M."/>
            <person name="Ferrer M."/>
            <person name="Sanchez J."/>
        </authorList>
    </citation>
    <scope>NUCLEOTIDE SEQUENCE</scope>
</reference>
<dbReference type="EMBL" id="AUZX01001921">
    <property type="protein sequence ID" value="EQD77927.1"/>
    <property type="molecule type" value="Genomic_DNA"/>
</dbReference>
<accession>T1C794</accession>